<evidence type="ECO:0000256" key="5">
    <source>
        <dbReference type="ARBA" id="ARBA00023004"/>
    </source>
</evidence>
<keyword evidence="11" id="KW-0963">Cytoplasm</keyword>
<comment type="similarity">
    <text evidence="2 11">Belongs to the WhiB family.</text>
</comment>
<feature type="binding site" evidence="11">
    <location>
        <position position="60"/>
    </location>
    <ligand>
        <name>[4Fe-4S] cluster</name>
        <dbReference type="ChEBI" id="CHEBI:49883"/>
    </ligand>
</feature>
<evidence type="ECO:0000256" key="6">
    <source>
        <dbReference type="ARBA" id="ARBA00023014"/>
    </source>
</evidence>
<feature type="binding site" evidence="11">
    <location>
        <position position="51"/>
    </location>
    <ligand>
        <name>[4Fe-4S] cluster</name>
        <dbReference type="ChEBI" id="CHEBI:49883"/>
    </ligand>
</feature>
<dbReference type="Pfam" id="PF02467">
    <property type="entry name" value="Whib"/>
    <property type="match status" value="1"/>
</dbReference>
<feature type="domain" description="4Fe-4S Wbl-type" evidence="12">
    <location>
        <begin position="22"/>
        <end position="84"/>
    </location>
</feature>
<comment type="function">
    <text evidence="11">Acts as a transcriptional regulator. Probably redox-responsive. The apo- but not holo-form probably binds DNA.</text>
</comment>
<dbReference type="PROSITE" id="PS51674">
    <property type="entry name" value="4FE4S_WBL"/>
    <property type="match status" value="1"/>
</dbReference>
<keyword evidence="7 11" id="KW-0805">Transcription regulation</keyword>
<gene>
    <name evidence="11 13" type="primary">whiB</name>
    <name evidence="13" type="ORF">GCM10017786_71610</name>
</gene>
<protein>
    <recommendedName>
        <fullName evidence="11">Transcriptional regulator WhiB</fullName>
    </recommendedName>
</protein>
<dbReference type="InterPro" id="IPR034768">
    <property type="entry name" value="4FE4S_WBL"/>
</dbReference>
<comment type="subcellular location">
    <subcellularLocation>
        <location evidence="1 11">Cytoplasm</location>
    </subcellularLocation>
</comment>
<feature type="binding site" evidence="11">
    <location>
        <position position="54"/>
    </location>
    <ligand>
        <name>[4Fe-4S] cluster</name>
        <dbReference type="ChEBI" id="CHEBI:49883"/>
    </ligand>
</feature>
<keyword evidence="14" id="KW-1185">Reference proteome</keyword>
<evidence type="ECO:0000256" key="7">
    <source>
        <dbReference type="ARBA" id="ARBA00023015"/>
    </source>
</evidence>
<evidence type="ECO:0000256" key="3">
    <source>
        <dbReference type="ARBA" id="ARBA00022485"/>
    </source>
</evidence>
<comment type="cofactor">
    <cofactor evidence="11">
        <name>[4Fe-4S] cluster</name>
        <dbReference type="ChEBI" id="CHEBI:49883"/>
    </cofactor>
    <text evidence="11">Binds 1 [4Fe-4S] cluster per subunit. Following nitrosylation of the [4Fe-4S] cluster binds 1 [4Fe-8(NO)] cluster per subunit.</text>
</comment>
<sequence length="97" mass="10745">MAQHALRPEKELTEMDWRHDAACRDEDPELFFPVGNSGPAVLQIAEAKAVCHRCTVASECLAWALASGQDAGVWGGMSEDERRALKRRRAHIGMRTA</sequence>
<dbReference type="EMBL" id="BNAU01000012">
    <property type="protein sequence ID" value="GHF27087.1"/>
    <property type="molecule type" value="Genomic_DNA"/>
</dbReference>
<name>A0ABQ3JHL5_9PSEU</name>
<evidence type="ECO:0000259" key="12">
    <source>
        <dbReference type="PROSITE" id="PS51674"/>
    </source>
</evidence>
<evidence type="ECO:0000256" key="2">
    <source>
        <dbReference type="ARBA" id="ARBA00006597"/>
    </source>
</evidence>
<dbReference type="HAMAP" id="MF_01479">
    <property type="entry name" value="WhiB"/>
    <property type="match status" value="1"/>
</dbReference>
<keyword evidence="5 11" id="KW-0408">Iron</keyword>
<dbReference type="PANTHER" id="PTHR38839">
    <property type="entry name" value="TRANSCRIPTIONAL REGULATOR WHID-RELATED"/>
    <property type="match status" value="1"/>
</dbReference>
<keyword evidence="8 11" id="KW-0238">DNA-binding</keyword>
<keyword evidence="6 11" id="KW-0411">Iron-sulfur</keyword>
<evidence type="ECO:0000256" key="11">
    <source>
        <dbReference type="HAMAP-Rule" id="MF_01479"/>
    </source>
</evidence>
<keyword evidence="9 11" id="KW-1015">Disulfide bond</keyword>
<comment type="PTM">
    <text evidence="11">Upon Fe-S cluster removal intramolecular disulfide bonds are formed.</text>
</comment>
<evidence type="ECO:0000313" key="13">
    <source>
        <dbReference type="EMBL" id="GHF27087.1"/>
    </source>
</evidence>
<keyword evidence="4 11" id="KW-0479">Metal-binding</keyword>
<keyword evidence="10 11" id="KW-0804">Transcription</keyword>
<evidence type="ECO:0000256" key="4">
    <source>
        <dbReference type="ARBA" id="ARBA00022723"/>
    </source>
</evidence>
<evidence type="ECO:0000313" key="14">
    <source>
        <dbReference type="Proteomes" id="UP000605897"/>
    </source>
</evidence>
<accession>A0ABQ3JHL5</accession>
<evidence type="ECO:0000256" key="1">
    <source>
        <dbReference type="ARBA" id="ARBA00004496"/>
    </source>
</evidence>
<evidence type="ECO:0000256" key="9">
    <source>
        <dbReference type="ARBA" id="ARBA00023157"/>
    </source>
</evidence>
<dbReference type="PANTHER" id="PTHR38839:SF6">
    <property type="entry name" value="TRANSCRIPTIONAL REGULATOR WHIB1"/>
    <property type="match status" value="1"/>
</dbReference>
<dbReference type="InterPro" id="IPR003482">
    <property type="entry name" value="Whib"/>
</dbReference>
<evidence type="ECO:0000256" key="8">
    <source>
        <dbReference type="ARBA" id="ARBA00023125"/>
    </source>
</evidence>
<reference evidence="14" key="1">
    <citation type="journal article" date="2019" name="Int. J. Syst. Evol. Microbiol.">
        <title>The Global Catalogue of Microorganisms (GCM) 10K type strain sequencing project: providing services to taxonomists for standard genome sequencing and annotation.</title>
        <authorList>
            <consortium name="The Broad Institute Genomics Platform"/>
            <consortium name="The Broad Institute Genome Sequencing Center for Infectious Disease"/>
            <person name="Wu L."/>
            <person name="Ma J."/>
        </authorList>
    </citation>
    <scope>NUCLEOTIDE SEQUENCE [LARGE SCALE GENOMIC DNA]</scope>
    <source>
        <strain evidence="14">CGMCC 4.7677</strain>
    </source>
</reference>
<comment type="PTM">
    <text evidence="11">The Fe-S cluster can be nitrosylated by nitric oxide (NO).</text>
</comment>
<evidence type="ECO:0000256" key="10">
    <source>
        <dbReference type="ARBA" id="ARBA00023163"/>
    </source>
</evidence>
<feature type="binding site" evidence="11">
    <location>
        <position position="23"/>
    </location>
    <ligand>
        <name>[4Fe-4S] cluster</name>
        <dbReference type="ChEBI" id="CHEBI:49883"/>
    </ligand>
</feature>
<organism evidence="13 14">
    <name type="scientific">Amycolatopsis deserti</name>
    <dbReference type="NCBI Taxonomy" id="185696"/>
    <lineage>
        <taxon>Bacteria</taxon>
        <taxon>Bacillati</taxon>
        <taxon>Actinomycetota</taxon>
        <taxon>Actinomycetes</taxon>
        <taxon>Pseudonocardiales</taxon>
        <taxon>Pseudonocardiaceae</taxon>
        <taxon>Amycolatopsis</taxon>
    </lineage>
</organism>
<dbReference type="Proteomes" id="UP000605897">
    <property type="component" value="Unassembled WGS sequence"/>
</dbReference>
<comment type="caution">
    <text evidence="13">The sequence shown here is derived from an EMBL/GenBank/DDBJ whole genome shotgun (WGS) entry which is preliminary data.</text>
</comment>
<keyword evidence="3 11" id="KW-0004">4Fe-4S</keyword>
<proteinExistence type="inferred from homology"/>